<organism evidence="1 2">
    <name type="scientific">Rhizobium miluonense</name>
    <dbReference type="NCBI Taxonomy" id="411945"/>
    <lineage>
        <taxon>Bacteria</taxon>
        <taxon>Pseudomonadati</taxon>
        <taxon>Pseudomonadota</taxon>
        <taxon>Alphaproteobacteria</taxon>
        <taxon>Hyphomicrobiales</taxon>
        <taxon>Rhizobiaceae</taxon>
        <taxon>Rhizobium/Agrobacterium group</taxon>
        <taxon>Rhizobium</taxon>
    </lineage>
</organism>
<dbReference type="EMBL" id="JAVDUP010000012">
    <property type="protein sequence ID" value="MDR6904056.1"/>
    <property type="molecule type" value="Genomic_DNA"/>
</dbReference>
<protein>
    <submittedName>
        <fullName evidence="1">Uncharacterized protein</fullName>
    </submittedName>
</protein>
<evidence type="ECO:0000313" key="1">
    <source>
        <dbReference type="EMBL" id="MDR6904056.1"/>
    </source>
</evidence>
<proteinExistence type="predicted"/>
<gene>
    <name evidence="1" type="ORF">J2W52_005689</name>
</gene>
<name>A0ABU1SYI0_9HYPH</name>
<accession>A0ABU1SYI0</accession>
<comment type="caution">
    <text evidence="1">The sequence shown here is derived from an EMBL/GenBank/DDBJ whole genome shotgun (WGS) entry which is preliminary data.</text>
</comment>
<keyword evidence="2" id="KW-1185">Reference proteome</keyword>
<reference evidence="1 2" key="1">
    <citation type="submission" date="2023-07" db="EMBL/GenBank/DDBJ databases">
        <title>Sorghum-associated microbial communities from plants grown in Nebraska, USA.</title>
        <authorList>
            <person name="Schachtman D."/>
        </authorList>
    </citation>
    <scope>NUCLEOTIDE SEQUENCE [LARGE SCALE GENOMIC DNA]</scope>
    <source>
        <strain evidence="1 2">3199</strain>
    </source>
</reference>
<dbReference type="Proteomes" id="UP001250791">
    <property type="component" value="Unassembled WGS sequence"/>
</dbReference>
<sequence length="39" mass="4479">MSTDEQAAYAVITKAAFKRSRSIAPKDRDLLVEARQERR</sequence>
<evidence type="ECO:0000313" key="2">
    <source>
        <dbReference type="Proteomes" id="UP001250791"/>
    </source>
</evidence>